<dbReference type="Proteomes" id="UP000824533">
    <property type="component" value="Linkage Group LG20"/>
</dbReference>
<accession>A0ACC1CMS8</accession>
<dbReference type="EMBL" id="CM034406">
    <property type="protein sequence ID" value="KAJ0172908.1"/>
    <property type="molecule type" value="Genomic_DNA"/>
</dbReference>
<name>A0ACC1CMS8_9NEOP</name>
<evidence type="ECO:0000313" key="1">
    <source>
        <dbReference type="EMBL" id="KAJ0172908.1"/>
    </source>
</evidence>
<organism evidence="1 2">
    <name type="scientific">Dendrolimus kikuchii</name>
    <dbReference type="NCBI Taxonomy" id="765133"/>
    <lineage>
        <taxon>Eukaryota</taxon>
        <taxon>Metazoa</taxon>
        <taxon>Ecdysozoa</taxon>
        <taxon>Arthropoda</taxon>
        <taxon>Hexapoda</taxon>
        <taxon>Insecta</taxon>
        <taxon>Pterygota</taxon>
        <taxon>Neoptera</taxon>
        <taxon>Endopterygota</taxon>
        <taxon>Lepidoptera</taxon>
        <taxon>Glossata</taxon>
        <taxon>Ditrysia</taxon>
        <taxon>Bombycoidea</taxon>
        <taxon>Lasiocampidae</taxon>
        <taxon>Dendrolimus</taxon>
    </lineage>
</organism>
<protein>
    <submittedName>
        <fullName evidence="1">Uncharacterized protein</fullName>
    </submittedName>
</protein>
<keyword evidence="2" id="KW-1185">Reference proteome</keyword>
<comment type="caution">
    <text evidence="1">The sequence shown here is derived from an EMBL/GenBank/DDBJ whole genome shotgun (WGS) entry which is preliminary data.</text>
</comment>
<reference evidence="1 2" key="1">
    <citation type="journal article" date="2021" name="Front. Genet.">
        <title>Chromosome-Level Genome Assembly Reveals Significant Gene Expansion in the Toll and IMD Signaling Pathways of Dendrolimus kikuchii.</title>
        <authorList>
            <person name="Zhou J."/>
            <person name="Wu P."/>
            <person name="Xiong Z."/>
            <person name="Liu N."/>
            <person name="Zhao N."/>
            <person name="Ji M."/>
            <person name="Qiu Y."/>
            <person name="Yang B."/>
        </authorList>
    </citation>
    <scope>NUCLEOTIDE SEQUENCE [LARGE SCALE GENOMIC DNA]</scope>
    <source>
        <strain evidence="1">Ann1</strain>
    </source>
</reference>
<sequence length="160" mass="17335">MELNRTFFTGLGCGICLGISLFACRKYLGCSKTQKTVKAFASNEEYKLVLVVRADLQMTKGKIAAQCGHASVDAFEKAQKIDPVGLNSWMSVGQTKVAVKTNSLEELKLIEQNARNEGINTSMFVDCGRTQIAPDTITVLGVGPAPRDLVDKVTGHLKLL</sequence>
<evidence type="ECO:0000313" key="2">
    <source>
        <dbReference type="Proteomes" id="UP000824533"/>
    </source>
</evidence>
<proteinExistence type="predicted"/>
<gene>
    <name evidence="1" type="ORF">K1T71_011084</name>
</gene>